<evidence type="ECO:0000313" key="3">
    <source>
        <dbReference type="EMBL" id="HIS37045.1"/>
    </source>
</evidence>
<accession>A0A9D1EZZ2</accession>
<feature type="compositionally biased region" description="Basic and acidic residues" evidence="1">
    <location>
        <begin position="69"/>
        <end position="83"/>
    </location>
</feature>
<gene>
    <name evidence="3" type="ORF">IAC10_10535</name>
</gene>
<evidence type="ECO:0000256" key="2">
    <source>
        <dbReference type="SAM" id="SignalP"/>
    </source>
</evidence>
<reference evidence="3" key="2">
    <citation type="journal article" date="2021" name="PeerJ">
        <title>Extensive microbial diversity within the chicken gut microbiome revealed by metagenomics and culture.</title>
        <authorList>
            <person name="Gilroy R."/>
            <person name="Ravi A."/>
            <person name="Getino M."/>
            <person name="Pursley I."/>
            <person name="Horton D.L."/>
            <person name="Alikhan N.F."/>
            <person name="Baker D."/>
            <person name="Gharbi K."/>
            <person name="Hall N."/>
            <person name="Watson M."/>
            <person name="Adriaenssens E.M."/>
            <person name="Foster-Nyarko E."/>
            <person name="Jarju S."/>
            <person name="Secka A."/>
            <person name="Antonio M."/>
            <person name="Oren A."/>
            <person name="Chaudhuri R.R."/>
            <person name="La Ragione R."/>
            <person name="Hildebrand F."/>
            <person name="Pallen M.J."/>
        </authorList>
    </citation>
    <scope>NUCLEOTIDE SEQUENCE</scope>
    <source>
        <strain evidence="3">6276</strain>
    </source>
</reference>
<feature type="region of interest" description="Disordered" evidence="1">
    <location>
        <begin position="46"/>
        <end position="83"/>
    </location>
</feature>
<proteinExistence type="predicted"/>
<feature type="signal peptide" evidence="2">
    <location>
        <begin position="1"/>
        <end position="19"/>
    </location>
</feature>
<dbReference type="Proteomes" id="UP000823928">
    <property type="component" value="Unassembled WGS sequence"/>
</dbReference>
<protein>
    <submittedName>
        <fullName evidence="3">Uncharacterized protein</fullName>
    </submittedName>
</protein>
<name>A0A9D1EZZ2_9BACT</name>
<comment type="caution">
    <text evidence="3">The sequence shown here is derived from an EMBL/GenBank/DDBJ whole genome shotgun (WGS) entry which is preliminary data.</text>
</comment>
<sequence>MKRFLLTFCVVMLAIPAFADNSEAVQYMNQSQGFSGFNRSLPQSSSFKNLEKNNKFTAPAVSEDEDYSDYDKDGYRIENDEPVKTEKKVIKSLKDSNGQVKTNPQSTPMTYDKFPQNYGNGDTMMMQNMMMPMGNMMF</sequence>
<feature type="chain" id="PRO_5039137393" evidence="2">
    <location>
        <begin position="20"/>
        <end position="138"/>
    </location>
</feature>
<evidence type="ECO:0000256" key="1">
    <source>
        <dbReference type="SAM" id="MobiDB-lite"/>
    </source>
</evidence>
<organism evidence="3 4">
    <name type="scientific">Candidatus Scatousia excrementigallinarum</name>
    <dbReference type="NCBI Taxonomy" id="2840935"/>
    <lineage>
        <taxon>Bacteria</taxon>
        <taxon>Candidatus Scatousia</taxon>
    </lineage>
</organism>
<reference evidence="3" key="1">
    <citation type="submission" date="2020-10" db="EMBL/GenBank/DDBJ databases">
        <authorList>
            <person name="Gilroy R."/>
        </authorList>
    </citation>
    <scope>NUCLEOTIDE SEQUENCE</scope>
    <source>
        <strain evidence="3">6276</strain>
    </source>
</reference>
<dbReference type="AlphaFoldDB" id="A0A9D1EZZ2"/>
<keyword evidence="2" id="KW-0732">Signal</keyword>
<evidence type="ECO:0000313" key="4">
    <source>
        <dbReference type="Proteomes" id="UP000823928"/>
    </source>
</evidence>
<dbReference type="EMBL" id="DVIU01000207">
    <property type="protein sequence ID" value="HIS37045.1"/>
    <property type="molecule type" value="Genomic_DNA"/>
</dbReference>